<dbReference type="PANTHER" id="PTHR10283:SF82">
    <property type="entry name" value="SOLUTE CARRIER FAMILY 13 MEMBER 2"/>
    <property type="match status" value="1"/>
</dbReference>
<accession>C4L9B0</accession>
<sequence length="457" mass="49415">MSDDTSTTGIFKSQYKPLILLLDIALLLILLNWLPFEPQINKGLSLFLFIAVLWLSEAIHVTVTALLVPIMAVLLGIFGLQPAISHFANPTIYLFFGGFALAAALHKQQLDQFLAQQILVLAKGRLQTAVGLLFGITALLSMWISNTATAAMMLPLAMGIAVQLDQEKDRSTRTFILLGMAYSASIGGIGTLVGSPPNVIAAAQAHITFLQWLVFGIPIVLILMPCAMAALYLVLRPQLNQQCAMQQMDFVWTRQHKLTLVIFSCTVLAWISSQQLSVWLGGIDQLDTLIALVAAVMICITGVASWRDVERQTEWGVLMLFGGGLTLSAVLKETGTSLFMAQQITAWFSHAHPLLLLLAIAAFVVFLTELASNTATAALMVPLFASVATNMGMSVSIMSIMIAVSASCAFMLPVATPPNAIVYASGYVPQRDMIRVGFVLNIMCTILLALFAYYGGI</sequence>
<keyword evidence="2" id="KW-0813">Transport</keyword>
<dbReference type="InterPro" id="IPR001898">
    <property type="entry name" value="SLC13A/DASS"/>
</dbReference>
<keyword evidence="4 6" id="KW-1133">Transmembrane helix</keyword>
<evidence type="ECO:0000256" key="1">
    <source>
        <dbReference type="ARBA" id="ARBA00004141"/>
    </source>
</evidence>
<dbReference type="AlphaFoldDB" id="C4L9B0"/>
<dbReference type="InterPro" id="IPR031312">
    <property type="entry name" value="Na/sul_symport_CS"/>
</dbReference>
<dbReference type="NCBIfam" id="TIGR00785">
    <property type="entry name" value="dass"/>
    <property type="match status" value="1"/>
</dbReference>
<dbReference type="RefSeq" id="WP_012728608.1">
    <property type="nucleotide sequence ID" value="NC_012691.1"/>
</dbReference>
<dbReference type="EMBL" id="CP001616">
    <property type="protein sequence ID" value="ACQ92009.1"/>
    <property type="molecule type" value="Genomic_DNA"/>
</dbReference>
<dbReference type="Proteomes" id="UP000009073">
    <property type="component" value="Chromosome"/>
</dbReference>
<evidence type="ECO:0000313" key="9">
    <source>
        <dbReference type="Proteomes" id="UP000009073"/>
    </source>
</evidence>
<feature type="transmembrane region" description="Helical" evidence="6">
    <location>
        <begin position="313"/>
        <end position="331"/>
    </location>
</feature>
<dbReference type="GO" id="GO:0005886">
    <property type="term" value="C:plasma membrane"/>
    <property type="evidence" value="ECO:0007669"/>
    <property type="project" value="TreeGrafter"/>
</dbReference>
<evidence type="ECO:0000256" key="3">
    <source>
        <dbReference type="ARBA" id="ARBA00022692"/>
    </source>
</evidence>
<dbReference type="CDD" id="cd01115">
    <property type="entry name" value="SLC13_permease"/>
    <property type="match status" value="1"/>
</dbReference>
<organism evidence="8 9">
    <name type="scientific">Tolumonas auensis (strain DSM 9187 / NBRC 110442 / TA 4)</name>
    <dbReference type="NCBI Taxonomy" id="595494"/>
    <lineage>
        <taxon>Bacteria</taxon>
        <taxon>Pseudomonadati</taxon>
        <taxon>Pseudomonadota</taxon>
        <taxon>Gammaproteobacteria</taxon>
        <taxon>Aeromonadales</taxon>
        <taxon>Aeromonadaceae</taxon>
        <taxon>Tolumonas</taxon>
    </lineage>
</organism>
<dbReference type="InterPro" id="IPR004680">
    <property type="entry name" value="Cit_transptr-like_dom"/>
</dbReference>
<feature type="transmembrane region" description="Helical" evidence="6">
    <location>
        <begin position="433"/>
        <end position="454"/>
    </location>
</feature>
<keyword evidence="3 6" id="KW-0812">Transmembrane</keyword>
<feature type="transmembrane region" description="Helical" evidence="6">
    <location>
        <begin position="87"/>
        <end position="106"/>
    </location>
</feature>
<dbReference type="PROSITE" id="PS01271">
    <property type="entry name" value="NA_SULFATE"/>
    <property type="match status" value="1"/>
</dbReference>
<dbReference type="HOGENOM" id="CLU_005170_0_2_6"/>
<gene>
    <name evidence="8" type="ordered locus">Tola_0380</name>
</gene>
<dbReference type="STRING" id="595494.Tola_0380"/>
<dbReference type="OrthoDB" id="9766267at2"/>
<feature type="transmembrane region" description="Helical" evidence="6">
    <location>
        <begin position="46"/>
        <end position="75"/>
    </location>
</feature>
<feature type="transmembrane region" description="Helical" evidence="6">
    <location>
        <begin position="383"/>
        <end position="413"/>
    </location>
</feature>
<feature type="transmembrane region" description="Helical" evidence="6">
    <location>
        <begin position="143"/>
        <end position="162"/>
    </location>
</feature>
<keyword evidence="9" id="KW-1185">Reference proteome</keyword>
<evidence type="ECO:0000313" key="8">
    <source>
        <dbReference type="EMBL" id="ACQ92009.1"/>
    </source>
</evidence>
<feature type="transmembrane region" description="Helical" evidence="6">
    <location>
        <begin position="351"/>
        <end position="371"/>
    </location>
</feature>
<reference evidence="9" key="1">
    <citation type="submission" date="2009-05" db="EMBL/GenBank/DDBJ databases">
        <title>Complete sequence of Tolumonas auensis DSM 9187.</title>
        <authorList>
            <consortium name="US DOE Joint Genome Institute"/>
            <person name="Lucas S."/>
            <person name="Copeland A."/>
            <person name="Lapidus A."/>
            <person name="Glavina del Rio T."/>
            <person name="Tice H."/>
            <person name="Bruce D."/>
            <person name="Goodwin L."/>
            <person name="Pitluck S."/>
            <person name="Chertkov O."/>
            <person name="Brettin T."/>
            <person name="Detter J.C."/>
            <person name="Han C."/>
            <person name="Larimer F."/>
            <person name="Land M."/>
            <person name="Hauser L."/>
            <person name="Kyrpides N."/>
            <person name="Mikhailova N."/>
            <person name="Spring S."/>
            <person name="Beller H."/>
        </authorList>
    </citation>
    <scope>NUCLEOTIDE SEQUENCE [LARGE SCALE GENOMIC DNA]</scope>
    <source>
        <strain evidence="9">DSM 9187 / TA4</strain>
    </source>
</reference>
<evidence type="ECO:0000256" key="4">
    <source>
        <dbReference type="ARBA" id="ARBA00022989"/>
    </source>
</evidence>
<feature type="domain" description="Citrate transporter-like" evidence="7">
    <location>
        <begin position="52"/>
        <end position="403"/>
    </location>
</feature>
<dbReference type="GO" id="GO:0015141">
    <property type="term" value="F:succinate transmembrane transporter activity"/>
    <property type="evidence" value="ECO:0007669"/>
    <property type="project" value="UniProtKB-ARBA"/>
</dbReference>
<keyword evidence="5 6" id="KW-0472">Membrane</keyword>
<feature type="transmembrane region" description="Helical" evidence="6">
    <location>
        <begin position="213"/>
        <end position="235"/>
    </location>
</feature>
<dbReference type="KEGG" id="tau:Tola_0380"/>
<comment type="subcellular location">
    <subcellularLocation>
        <location evidence="1">Membrane</location>
        <topology evidence="1">Multi-pass membrane protein</topology>
    </subcellularLocation>
</comment>
<dbReference type="Pfam" id="PF03600">
    <property type="entry name" value="CitMHS"/>
    <property type="match status" value="1"/>
</dbReference>
<dbReference type="PANTHER" id="PTHR10283">
    <property type="entry name" value="SOLUTE CARRIER FAMILY 13 MEMBER"/>
    <property type="match status" value="1"/>
</dbReference>
<feature type="transmembrane region" description="Helical" evidence="6">
    <location>
        <begin position="15"/>
        <end position="34"/>
    </location>
</feature>
<protein>
    <submittedName>
        <fullName evidence="8">Anion transporter</fullName>
    </submittedName>
</protein>
<evidence type="ECO:0000256" key="5">
    <source>
        <dbReference type="ARBA" id="ARBA00023136"/>
    </source>
</evidence>
<evidence type="ECO:0000259" key="7">
    <source>
        <dbReference type="Pfam" id="PF03600"/>
    </source>
</evidence>
<feature type="transmembrane region" description="Helical" evidence="6">
    <location>
        <begin position="174"/>
        <end position="193"/>
    </location>
</feature>
<reference evidence="8 9" key="2">
    <citation type="journal article" date="2011" name="Stand. Genomic Sci.">
        <title>Complete genome sequence of Tolumonas auensis type strain (TA 4).</title>
        <authorList>
            <person name="Chertkov O."/>
            <person name="Copeland A."/>
            <person name="Lucas S."/>
            <person name="Lapidus A."/>
            <person name="Berry K.W."/>
            <person name="Detter J.C."/>
            <person name="Del Rio T.G."/>
            <person name="Hammon N."/>
            <person name="Dalin E."/>
            <person name="Tice H."/>
            <person name="Pitluck S."/>
            <person name="Richardson P."/>
            <person name="Bruce D."/>
            <person name="Goodwin L."/>
            <person name="Han C."/>
            <person name="Tapia R."/>
            <person name="Saunders E."/>
            <person name="Schmutz J."/>
            <person name="Brettin T."/>
            <person name="Larimer F."/>
            <person name="Land M."/>
            <person name="Hauser L."/>
            <person name="Spring S."/>
            <person name="Rohde M."/>
            <person name="Kyrpides N.C."/>
            <person name="Ivanova N."/>
            <person name="Goker M."/>
            <person name="Beller H.R."/>
            <person name="Klenk H.P."/>
            <person name="Woyke T."/>
        </authorList>
    </citation>
    <scope>NUCLEOTIDE SEQUENCE [LARGE SCALE GENOMIC DNA]</scope>
    <source>
        <strain evidence="9">DSM 9187 / TA4</strain>
    </source>
</reference>
<name>C4L9B0_TOLAT</name>
<evidence type="ECO:0000256" key="2">
    <source>
        <dbReference type="ARBA" id="ARBA00022448"/>
    </source>
</evidence>
<evidence type="ECO:0000256" key="6">
    <source>
        <dbReference type="SAM" id="Phobius"/>
    </source>
</evidence>
<dbReference type="eggNOG" id="COG0471">
    <property type="taxonomic scope" value="Bacteria"/>
</dbReference>
<feature type="transmembrane region" description="Helical" evidence="6">
    <location>
        <begin position="256"/>
        <end position="276"/>
    </location>
</feature>
<proteinExistence type="predicted"/>
<feature type="transmembrane region" description="Helical" evidence="6">
    <location>
        <begin position="288"/>
        <end position="306"/>
    </location>
</feature>